<dbReference type="RefSeq" id="XP_005845305.1">
    <property type="nucleotide sequence ID" value="XM_005845243.1"/>
</dbReference>
<reference evidence="7 8" key="1">
    <citation type="journal article" date="2010" name="Plant Cell">
        <title>The Chlorella variabilis NC64A genome reveals adaptation to photosymbiosis, coevolution with viruses, and cryptic sex.</title>
        <authorList>
            <person name="Blanc G."/>
            <person name="Duncan G."/>
            <person name="Agarkova I."/>
            <person name="Borodovsky M."/>
            <person name="Gurnon J."/>
            <person name="Kuo A."/>
            <person name="Lindquist E."/>
            <person name="Lucas S."/>
            <person name="Pangilinan J."/>
            <person name="Polle J."/>
            <person name="Salamov A."/>
            <person name="Terry A."/>
            <person name="Yamada T."/>
            <person name="Dunigan D.D."/>
            <person name="Grigoriev I.V."/>
            <person name="Claverie J.M."/>
            <person name="Van Etten J.L."/>
        </authorList>
    </citation>
    <scope>NUCLEOTIDE SEQUENCE [LARGE SCALE GENOMIC DNA]</scope>
    <source>
        <strain evidence="7 8">NC64A</strain>
    </source>
</reference>
<sequence>MDQQQRHDLFGAWFERAPAAALLPALTSHLSAVQPSSLPARGGRAHVTAVSAAEAAGMLAERFAAPASPGVAQLLRHVAAAAAAAASGGEAQASGGSSPATAGAAQQEALAAALASAPERAAAVPLAELQPGSFVPTVAGQLLEALAADSCLLAMETEGPQQDDQPRGAIAEAAAAAAAATAFVADVLARFCRRGHQQLVAAALLRQLRQGEQPPSTESGRQLASGIVAAMPDSAALDKLLEAALKQAAAAAVPVQAVAAPAQDAGGEVGSEPSLPAALLALDAPPASDPAAQAAAAVLSSLLPPAVWRARADARLLLTVKLLVQQQRRLLPLPALRGLLLFLQRQPAAAGAAATTASDGGSSGGWLPEAAARVAQLWGDPSAVQRLSSQQQAYLTAALCCSLRMLERRELEGHPQLLQLLLAGITARLDSPLLSVRRQAMRVGHSLSALLDPSKPPMFGEDDPQLQQLLPEEAWYEQAAAAAAAPRQLKQPPQKAGGAAATGAPGATPGKGSGRQERREARERRRREREARRQRAREEEAEGPLTETDSDDEVGGIGDNASSVTSSGTACSTSSGEFEQYDLEESDEEDPARSRLQLRDLPKMLLSKAEEDWRGQLRALRHAEYLIRAAPDELEQYAVPIARALVHTKVPGWMDEEMPEGGPPANMQRFRDVVSLLAGAPEPAGLALAAEMYGPSMDVYQRAMILDGMAAAAAEIATPGASLPPLPGLHTQQQRQLGQGTAAAAKAAAAAAASGLTPEQQRLLSTTADGSKRIGTVTRIASRSLAAAAARQGKPVPRANRFPPIALKWAAALLRHCDEPHQGVDLLGRDHFLLGKLLVTLGSFLEASAQSSEAATLAAATLELLRCERVHGHPEPYVRRAALLAAGQVLGAVPPARLATAMLGAAAGGAGGAPAVLPAAVAARDAADEALVSRLEWLRQMMAGGVQKLQGNLAAGALQALGSSQPASPLESGSLLPLPQAGGGGPVGLPSRGLRLPDIRLP</sequence>
<dbReference type="InterPro" id="IPR051970">
    <property type="entry name" value="TEL2_Regulation"/>
</dbReference>
<dbReference type="Gene3D" id="1.25.40.720">
    <property type="entry name" value="Telomere length regulation protein 2, C-terminal domain"/>
    <property type="match status" value="1"/>
</dbReference>
<evidence type="ECO:0000313" key="7">
    <source>
        <dbReference type="EMBL" id="EFN53203.1"/>
    </source>
</evidence>
<evidence type="ECO:0000259" key="6">
    <source>
        <dbReference type="Pfam" id="PF25320"/>
    </source>
</evidence>
<evidence type="ECO:0000256" key="4">
    <source>
        <dbReference type="SAM" id="MobiDB-lite"/>
    </source>
</evidence>
<feature type="compositionally biased region" description="Acidic residues" evidence="4">
    <location>
        <begin position="579"/>
        <end position="590"/>
    </location>
</feature>
<dbReference type="GeneID" id="17352666"/>
<feature type="compositionally biased region" description="Low complexity" evidence="4">
    <location>
        <begin position="969"/>
        <end position="980"/>
    </location>
</feature>
<feature type="compositionally biased region" description="Basic and acidic residues" evidence="4">
    <location>
        <begin position="514"/>
        <end position="538"/>
    </location>
</feature>
<dbReference type="EMBL" id="GL433852">
    <property type="protein sequence ID" value="EFN53203.1"/>
    <property type="molecule type" value="Genomic_DNA"/>
</dbReference>
<dbReference type="eggNOG" id="KOG4346">
    <property type="taxonomic scope" value="Eukaryota"/>
</dbReference>
<organism evidence="8">
    <name type="scientific">Chlorella variabilis</name>
    <name type="common">Green alga</name>
    <dbReference type="NCBI Taxonomy" id="554065"/>
    <lineage>
        <taxon>Eukaryota</taxon>
        <taxon>Viridiplantae</taxon>
        <taxon>Chlorophyta</taxon>
        <taxon>core chlorophytes</taxon>
        <taxon>Trebouxiophyceae</taxon>
        <taxon>Chlorellales</taxon>
        <taxon>Chlorellaceae</taxon>
        <taxon>Chlorella clade</taxon>
        <taxon>Chlorella</taxon>
    </lineage>
</organism>
<evidence type="ECO:0000259" key="5">
    <source>
        <dbReference type="Pfam" id="PF10193"/>
    </source>
</evidence>
<evidence type="ECO:0000256" key="3">
    <source>
        <dbReference type="ARBA" id="ARBA00022490"/>
    </source>
</evidence>
<dbReference type="GO" id="GO:0051083">
    <property type="term" value="P:'de novo' cotranslational protein folding"/>
    <property type="evidence" value="ECO:0007669"/>
    <property type="project" value="TreeGrafter"/>
</dbReference>
<dbReference type="KEGG" id="cvr:CHLNCDRAFT_58612"/>
<dbReference type="InParanoid" id="E1ZLV4"/>
<evidence type="ECO:0000313" key="8">
    <source>
        <dbReference type="Proteomes" id="UP000008141"/>
    </source>
</evidence>
<dbReference type="AlphaFoldDB" id="E1ZLV4"/>
<gene>
    <name evidence="7" type="ORF">CHLNCDRAFT_58612</name>
</gene>
<evidence type="ECO:0000256" key="1">
    <source>
        <dbReference type="ARBA" id="ARBA00004496"/>
    </source>
</evidence>
<feature type="region of interest" description="Disordered" evidence="4">
    <location>
        <begin position="969"/>
        <end position="1002"/>
    </location>
</feature>
<dbReference type="FunCoup" id="E1ZLV4">
    <property type="interactions" value="1040"/>
</dbReference>
<protein>
    <submittedName>
        <fullName evidence="7">Uncharacterized protein</fullName>
    </submittedName>
</protein>
<dbReference type="PANTHER" id="PTHR15830:SF10">
    <property type="entry name" value="TELOMERE LENGTH REGULATION PROTEIN TEL2 HOMOLOG"/>
    <property type="match status" value="1"/>
</dbReference>
<feature type="compositionally biased region" description="Low complexity" evidence="4">
    <location>
        <begin position="481"/>
        <end position="510"/>
    </location>
</feature>
<keyword evidence="3" id="KW-0963">Cytoplasm</keyword>
<proteinExistence type="inferred from homology"/>
<dbReference type="OMA" id="HCRVPEW"/>
<dbReference type="OrthoDB" id="514640at2759"/>
<dbReference type="PANTHER" id="PTHR15830">
    <property type="entry name" value="TELOMERE LENGTH REGULATION PROTEIN TEL2 FAMILY MEMBER"/>
    <property type="match status" value="1"/>
</dbReference>
<feature type="domain" description="Telomere length regulation protein conserved" evidence="5">
    <location>
        <begin position="597"/>
        <end position="713"/>
    </location>
</feature>
<comment type="similarity">
    <text evidence="2">Belongs to the TEL2 family.</text>
</comment>
<dbReference type="Proteomes" id="UP000008141">
    <property type="component" value="Unassembled WGS sequence"/>
</dbReference>
<dbReference type="InterPro" id="IPR038528">
    <property type="entry name" value="TEL2_C_sf"/>
</dbReference>
<feature type="domain" description="TELO2 ARM repeat" evidence="6">
    <location>
        <begin position="310"/>
        <end position="459"/>
    </location>
</feature>
<dbReference type="Pfam" id="PF10193">
    <property type="entry name" value="Telomere_reg-2"/>
    <property type="match status" value="1"/>
</dbReference>
<dbReference type="GO" id="GO:0051879">
    <property type="term" value="F:Hsp90 protein binding"/>
    <property type="evidence" value="ECO:0007669"/>
    <property type="project" value="TreeGrafter"/>
</dbReference>
<comment type="subcellular location">
    <subcellularLocation>
        <location evidence="1">Cytoplasm</location>
    </subcellularLocation>
</comment>
<keyword evidence="8" id="KW-1185">Reference proteome</keyword>
<dbReference type="InterPro" id="IPR057348">
    <property type="entry name" value="TELO2_ARM"/>
</dbReference>
<feature type="compositionally biased region" description="Low complexity" evidence="4">
    <location>
        <begin position="561"/>
        <end position="576"/>
    </location>
</feature>
<accession>E1ZLV4</accession>
<dbReference type="Pfam" id="PF25320">
    <property type="entry name" value="TELO2_ARM"/>
    <property type="match status" value="1"/>
</dbReference>
<name>E1ZLV4_CHLVA</name>
<dbReference type="InterPro" id="IPR019337">
    <property type="entry name" value="Telomere_length_regulation_dom"/>
</dbReference>
<feature type="region of interest" description="Disordered" evidence="4">
    <location>
        <begin position="481"/>
        <end position="596"/>
    </location>
</feature>
<evidence type="ECO:0000256" key="2">
    <source>
        <dbReference type="ARBA" id="ARBA00006133"/>
    </source>
</evidence>
<dbReference type="GO" id="GO:0042162">
    <property type="term" value="F:telomeric DNA binding"/>
    <property type="evidence" value="ECO:0007669"/>
    <property type="project" value="TreeGrafter"/>
</dbReference>
<dbReference type="GO" id="GO:0005829">
    <property type="term" value="C:cytosol"/>
    <property type="evidence" value="ECO:0007669"/>
    <property type="project" value="TreeGrafter"/>
</dbReference>